<keyword evidence="1 2" id="KW-0732">Signal</keyword>
<gene>
    <name evidence="4" type="ORF">B1B05_05410</name>
    <name evidence="5" type="ORF">SAMN05443094_102303</name>
</gene>
<dbReference type="EMBL" id="MWSK01000002">
    <property type="protein sequence ID" value="OXS79210.1"/>
    <property type="molecule type" value="Genomic_DNA"/>
</dbReference>
<accession>A0A1N6S3K0</accession>
<evidence type="ECO:0000256" key="1">
    <source>
        <dbReference type="ARBA" id="ARBA00022729"/>
    </source>
</evidence>
<dbReference type="Proteomes" id="UP000215545">
    <property type="component" value="Unassembled WGS sequence"/>
</dbReference>
<dbReference type="InterPro" id="IPR013830">
    <property type="entry name" value="SGNH_hydro"/>
</dbReference>
<feature type="domain" description="SLH" evidence="3">
    <location>
        <begin position="356"/>
        <end position="413"/>
    </location>
</feature>
<dbReference type="PROSITE" id="PS51272">
    <property type="entry name" value="SLH"/>
    <property type="match status" value="3"/>
</dbReference>
<dbReference type="InterPro" id="IPR051465">
    <property type="entry name" value="Cell_Envelope_Struct_Comp"/>
</dbReference>
<dbReference type="Proteomes" id="UP000186385">
    <property type="component" value="Unassembled WGS sequence"/>
</dbReference>
<evidence type="ECO:0000313" key="4">
    <source>
        <dbReference type="EMBL" id="OXS79210.1"/>
    </source>
</evidence>
<dbReference type="Pfam" id="PF00395">
    <property type="entry name" value="SLH"/>
    <property type="match status" value="3"/>
</dbReference>
<dbReference type="RefSeq" id="WP_045851155.1">
    <property type="nucleotide sequence ID" value="NZ_FTLX01000002.1"/>
</dbReference>
<feature type="chain" id="PRO_5009938131" evidence="2">
    <location>
        <begin position="23"/>
        <end position="413"/>
    </location>
</feature>
<feature type="domain" description="SLH" evidence="3">
    <location>
        <begin position="239"/>
        <end position="302"/>
    </location>
</feature>
<keyword evidence="7" id="KW-1185">Reference proteome</keyword>
<evidence type="ECO:0000259" key="3">
    <source>
        <dbReference type="PROSITE" id="PS51272"/>
    </source>
</evidence>
<evidence type="ECO:0000313" key="5">
    <source>
        <dbReference type="EMBL" id="SIQ35664.1"/>
    </source>
</evidence>
<dbReference type="Gene3D" id="3.40.50.1110">
    <property type="entry name" value="SGNH hydrolase"/>
    <property type="match status" value="1"/>
</dbReference>
<organism evidence="5 6">
    <name type="scientific">Domibacillus enclensis</name>
    <dbReference type="NCBI Taxonomy" id="1017273"/>
    <lineage>
        <taxon>Bacteria</taxon>
        <taxon>Bacillati</taxon>
        <taxon>Bacillota</taxon>
        <taxon>Bacilli</taxon>
        <taxon>Bacillales</taxon>
        <taxon>Bacillaceae</taxon>
        <taxon>Domibacillus</taxon>
    </lineage>
</organism>
<proteinExistence type="predicted"/>
<name>A0A1N6S3K0_9BACI</name>
<evidence type="ECO:0000313" key="6">
    <source>
        <dbReference type="Proteomes" id="UP000186385"/>
    </source>
</evidence>
<reference evidence="5 6" key="1">
    <citation type="submission" date="2017-01" db="EMBL/GenBank/DDBJ databases">
        <authorList>
            <person name="Mah S.A."/>
            <person name="Swanson W.J."/>
            <person name="Moy G.W."/>
            <person name="Vacquier V.D."/>
        </authorList>
    </citation>
    <scope>NUCLEOTIDE SEQUENCE [LARGE SCALE GENOMIC DNA]</scope>
    <source>
        <strain evidence="5 6">NIO-1016</strain>
    </source>
</reference>
<dbReference type="InterPro" id="IPR036514">
    <property type="entry name" value="SGNH_hydro_sf"/>
</dbReference>
<feature type="signal peptide" evidence="2">
    <location>
        <begin position="1"/>
        <end position="22"/>
    </location>
</feature>
<dbReference type="STRING" id="1017273.SAMN05443094_102303"/>
<reference evidence="7" key="2">
    <citation type="submission" date="2017-03" db="EMBL/GenBank/DDBJ databases">
        <title>Bacillus sp. V-88(T) DSM27956, whole genome shotgun sequencing project.</title>
        <authorList>
            <person name="Dastager S.G."/>
            <person name="Neurgaonkar P.S."/>
            <person name="Dharne M.S."/>
        </authorList>
    </citation>
    <scope>NUCLEOTIDE SEQUENCE [LARGE SCALE GENOMIC DNA]</scope>
    <source>
        <strain evidence="7">DSM 25145</strain>
    </source>
</reference>
<reference evidence="4" key="3">
    <citation type="submission" date="2017-03" db="EMBL/GenBank/DDBJ databases">
        <authorList>
            <person name="Dastager S.G."/>
            <person name="Neurgaonkar P.S."/>
            <person name="Dharne M.S."/>
        </authorList>
    </citation>
    <scope>NUCLEOTIDE SEQUENCE</scope>
    <source>
        <strain evidence="4">DSM 25145</strain>
    </source>
</reference>
<dbReference type="EMBL" id="FTLX01000002">
    <property type="protein sequence ID" value="SIQ35664.1"/>
    <property type="molecule type" value="Genomic_DNA"/>
</dbReference>
<dbReference type="InterPro" id="IPR001119">
    <property type="entry name" value="SLH_dom"/>
</dbReference>
<feature type="domain" description="SLH" evidence="3">
    <location>
        <begin position="303"/>
        <end position="355"/>
    </location>
</feature>
<dbReference type="AlphaFoldDB" id="A0A1N6S3K0"/>
<dbReference type="PANTHER" id="PTHR43308">
    <property type="entry name" value="OUTER MEMBRANE PROTEIN ALPHA-RELATED"/>
    <property type="match status" value="1"/>
</dbReference>
<dbReference type="SUPFAM" id="SSF52266">
    <property type="entry name" value="SGNH hydrolase"/>
    <property type="match status" value="1"/>
</dbReference>
<sequence>MKRRISLLLAAVLFVSVTPANAADQKVDYVAFGDSIASGQTPYGVKVGTSYTDLIADQLETENYLSSFSKEFALSGETSTQFLARLTQSKVQATVKEAELVTISTGANDLIQLALTGSTESMQVLEVLAKIDRNITEGIKQLKLLNPSVDIYVTGYYFPFPSMEEGTQKDKLKTAFSLFNDQLKSTAARQSVSFVDVAAKFNSSYLPNPNDIHPNVAGYQLIADQFFAVWKGVVPVVDQDPFSDIGTTGSQARLAIMKLAEAGILNGNPDGTFTPKSNITRAETAIILARALGYGKTTAQPGFSDVSTNMKAYDAIAALTEAGVFAKAPKFNPDKLLTRAQMARVLTQSLKLEASNAVPFSDVPATHWAKDEIEAVVSNGIMNGGSNSRFLPENNMTREQFAMTVYNVWSQTP</sequence>
<dbReference type="Pfam" id="PF13472">
    <property type="entry name" value="Lipase_GDSL_2"/>
    <property type="match status" value="1"/>
</dbReference>
<protein>
    <submittedName>
        <fullName evidence="5">Lysophospholipase L1</fullName>
    </submittedName>
</protein>
<evidence type="ECO:0000313" key="7">
    <source>
        <dbReference type="Proteomes" id="UP000215545"/>
    </source>
</evidence>
<evidence type="ECO:0000256" key="2">
    <source>
        <dbReference type="SAM" id="SignalP"/>
    </source>
</evidence>
<dbReference type="OrthoDB" id="1815486at2"/>